<accession>A0A1V8TU32</accession>
<dbReference type="STRING" id="1507870.A0A1V8TU32"/>
<keyword evidence="5" id="KW-0406">Ion transport</keyword>
<keyword evidence="6 8" id="KW-0472">Membrane</keyword>
<feature type="transmembrane region" description="Helical" evidence="8">
    <location>
        <begin position="31"/>
        <end position="57"/>
    </location>
</feature>
<dbReference type="PANTHER" id="PTHR33281">
    <property type="entry name" value="UPF0187 PROTEIN YNEE"/>
    <property type="match status" value="1"/>
</dbReference>
<dbReference type="AlphaFoldDB" id="A0A1V8TU32"/>
<feature type="transmembrane region" description="Helical" evidence="8">
    <location>
        <begin position="69"/>
        <end position="89"/>
    </location>
</feature>
<evidence type="ECO:0000256" key="7">
    <source>
        <dbReference type="SAM" id="MobiDB-lite"/>
    </source>
</evidence>
<comment type="subcellular location">
    <subcellularLocation>
        <location evidence="1">Membrane</location>
        <topology evidence="1">Multi-pass membrane protein</topology>
    </subcellularLocation>
</comment>
<dbReference type="Pfam" id="PF25539">
    <property type="entry name" value="Bestrophin_2"/>
    <property type="match status" value="1"/>
</dbReference>
<gene>
    <name evidence="9" type="ORF">B0A48_00213</name>
</gene>
<dbReference type="InterPro" id="IPR044669">
    <property type="entry name" value="YneE/VCCN1/2-like"/>
</dbReference>
<keyword evidence="4 8" id="KW-1133">Transmembrane helix</keyword>
<dbReference type="Proteomes" id="UP000192596">
    <property type="component" value="Unassembled WGS sequence"/>
</dbReference>
<evidence type="ECO:0000256" key="8">
    <source>
        <dbReference type="SAM" id="Phobius"/>
    </source>
</evidence>
<comment type="caution">
    <text evidence="9">The sequence shown here is derived from an EMBL/GenBank/DDBJ whole genome shotgun (WGS) entry which is preliminary data.</text>
</comment>
<feature type="region of interest" description="Disordered" evidence="7">
    <location>
        <begin position="1"/>
        <end position="20"/>
    </location>
</feature>
<reference evidence="10" key="1">
    <citation type="submission" date="2017-03" db="EMBL/GenBank/DDBJ databases">
        <title>Genomes of endolithic fungi from Antarctica.</title>
        <authorList>
            <person name="Coleine C."/>
            <person name="Masonjones S."/>
            <person name="Stajich J.E."/>
        </authorList>
    </citation>
    <scope>NUCLEOTIDE SEQUENCE [LARGE SCALE GENOMIC DNA]</scope>
    <source>
        <strain evidence="10">CCFEE 5527</strain>
    </source>
</reference>
<evidence type="ECO:0000256" key="4">
    <source>
        <dbReference type="ARBA" id="ARBA00022989"/>
    </source>
</evidence>
<sequence length="355" mass="40249">MPRPRRHISTPTGSNFPLYNSHRKKPRRWPLALRFIKGAIHADIAIPVLLHSAFAALVTYIDRIREDHIGLPSSIIPSLSIVVGLMLVFRNQTSYDRFWQGNVFMTQIQTSIRNLTRSFLAGSHTTGKKTSDDERADTERTVRVLLAMMYAVKNHLRAEWGATMSNLLFLLPQSTTELSRHRRESTSTQKLEYSELLSAGTTSFEDRGLGLLLQLSVQIEGYIKRGTDREWWHAPVAAQMTGQLNTLVSAYGSLETIHLTGVPVAYLIHLRQVLALFGILLPFALVEEMIWFTLPLTAAVMFTLYGIEAIAEQLEDPFGMDKNDIKVDAIVEDLRVETMVLLEEWRRGRLAGSYR</sequence>
<evidence type="ECO:0000256" key="6">
    <source>
        <dbReference type="ARBA" id="ARBA00023136"/>
    </source>
</evidence>
<name>A0A1V8TU32_9PEZI</name>
<feature type="compositionally biased region" description="Polar residues" evidence="7">
    <location>
        <begin position="9"/>
        <end position="18"/>
    </location>
</feature>
<evidence type="ECO:0000256" key="5">
    <source>
        <dbReference type="ARBA" id="ARBA00023065"/>
    </source>
</evidence>
<dbReference type="GO" id="GO:0016020">
    <property type="term" value="C:membrane"/>
    <property type="evidence" value="ECO:0007669"/>
    <property type="project" value="UniProtKB-SubCell"/>
</dbReference>
<evidence type="ECO:0000256" key="2">
    <source>
        <dbReference type="ARBA" id="ARBA00022448"/>
    </source>
</evidence>
<evidence type="ECO:0000313" key="10">
    <source>
        <dbReference type="Proteomes" id="UP000192596"/>
    </source>
</evidence>
<keyword evidence="2" id="KW-0813">Transport</keyword>
<proteinExistence type="predicted"/>
<dbReference type="EMBL" id="NAJO01000001">
    <property type="protein sequence ID" value="OQO14831.1"/>
    <property type="molecule type" value="Genomic_DNA"/>
</dbReference>
<organism evidence="9 10">
    <name type="scientific">Cryoendolithus antarcticus</name>
    <dbReference type="NCBI Taxonomy" id="1507870"/>
    <lineage>
        <taxon>Eukaryota</taxon>
        <taxon>Fungi</taxon>
        <taxon>Dikarya</taxon>
        <taxon>Ascomycota</taxon>
        <taxon>Pezizomycotina</taxon>
        <taxon>Dothideomycetes</taxon>
        <taxon>Dothideomycetidae</taxon>
        <taxon>Cladosporiales</taxon>
        <taxon>Cladosporiaceae</taxon>
        <taxon>Cryoendolithus</taxon>
    </lineage>
</organism>
<keyword evidence="10" id="KW-1185">Reference proteome</keyword>
<dbReference type="OrthoDB" id="1368at2759"/>
<evidence type="ECO:0000313" key="9">
    <source>
        <dbReference type="EMBL" id="OQO14831.1"/>
    </source>
</evidence>
<feature type="transmembrane region" description="Helical" evidence="8">
    <location>
        <begin position="289"/>
        <end position="307"/>
    </location>
</feature>
<keyword evidence="3 8" id="KW-0812">Transmembrane</keyword>
<dbReference type="InParanoid" id="A0A1V8TU32"/>
<protein>
    <submittedName>
        <fullName evidence="9">Uncharacterized protein</fullName>
    </submittedName>
</protein>
<evidence type="ECO:0000256" key="1">
    <source>
        <dbReference type="ARBA" id="ARBA00004141"/>
    </source>
</evidence>
<evidence type="ECO:0000256" key="3">
    <source>
        <dbReference type="ARBA" id="ARBA00022692"/>
    </source>
</evidence>
<dbReference type="PANTHER" id="PTHR33281:SF16">
    <property type="match status" value="1"/>
</dbReference>
<dbReference type="GO" id="GO:0005254">
    <property type="term" value="F:chloride channel activity"/>
    <property type="evidence" value="ECO:0007669"/>
    <property type="project" value="InterPro"/>
</dbReference>